<dbReference type="InterPro" id="IPR011256">
    <property type="entry name" value="Reg_factor_effector_dom_sf"/>
</dbReference>
<organism evidence="1">
    <name type="scientific">hydrothermal vent metagenome</name>
    <dbReference type="NCBI Taxonomy" id="652676"/>
    <lineage>
        <taxon>unclassified sequences</taxon>
        <taxon>metagenomes</taxon>
        <taxon>ecological metagenomes</taxon>
    </lineage>
</organism>
<name>A0A3B1BV46_9ZZZZ</name>
<dbReference type="EMBL" id="UOGB01000228">
    <property type="protein sequence ID" value="VAX22176.1"/>
    <property type="molecule type" value="Genomic_DNA"/>
</dbReference>
<protein>
    <recommendedName>
        <fullName evidence="2">SnoaL-like domain-containing protein</fullName>
    </recommendedName>
</protein>
<sequence>MIQEMNRRWTVENNADELKNYFHKDMVAITPTDSKRIEGGENCVVGWKNFTENGLHHEIYLSDPRKTAPEKMKTVLRQPVK</sequence>
<proteinExistence type="predicted"/>
<evidence type="ECO:0000313" key="1">
    <source>
        <dbReference type="EMBL" id="VAX22176.1"/>
    </source>
</evidence>
<dbReference type="AlphaFoldDB" id="A0A3B1BV46"/>
<accession>A0A3B1BV46</accession>
<dbReference type="Gene3D" id="3.20.80.10">
    <property type="entry name" value="Regulatory factor, effector binding domain"/>
    <property type="match status" value="1"/>
</dbReference>
<gene>
    <name evidence="1" type="ORF">MNBD_NITROSPINAE03-1810</name>
</gene>
<evidence type="ECO:0008006" key="2">
    <source>
        <dbReference type="Google" id="ProtNLM"/>
    </source>
</evidence>
<reference evidence="1" key="1">
    <citation type="submission" date="2018-06" db="EMBL/GenBank/DDBJ databases">
        <authorList>
            <person name="Zhirakovskaya E."/>
        </authorList>
    </citation>
    <scope>NUCLEOTIDE SEQUENCE</scope>
</reference>